<evidence type="ECO:0000313" key="4">
    <source>
        <dbReference type="EMBL" id="CAF3841406.1"/>
    </source>
</evidence>
<feature type="compositionally biased region" description="Acidic residues" evidence="1">
    <location>
        <begin position="304"/>
        <end position="313"/>
    </location>
</feature>
<dbReference type="EMBL" id="CAJOBC010004806">
    <property type="protein sequence ID" value="CAF3841406.1"/>
    <property type="molecule type" value="Genomic_DNA"/>
</dbReference>
<dbReference type="Proteomes" id="UP000663829">
    <property type="component" value="Unassembled WGS sequence"/>
</dbReference>
<dbReference type="OrthoDB" id="10046030at2759"/>
<feature type="signal peptide" evidence="2">
    <location>
        <begin position="1"/>
        <end position="20"/>
    </location>
</feature>
<feature type="compositionally biased region" description="Acidic residues" evidence="1">
    <location>
        <begin position="361"/>
        <end position="379"/>
    </location>
</feature>
<evidence type="ECO:0000313" key="3">
    <source>
        <dbReference type="EMBL" id="CAF1074740.1"/>
    </source>
</evidence>
<dbReference type="Proteomes" id="UP000681722">
    <property type="component" value="Unassembled WGS sequence"/>
</dbReference>
<name>A0A814M8R5_9BILA</name>
<reference evidence="3" key="1">
    <citation type="submission" date="2021-02" db="EMBL/GenBank/DDBJ databases">
        <authorList>
            <person name="Nowell W R."/>
        </authorList>
    </citation>
    <scope>NUCLEOTIDE SEQUENCE</scope>
</reference>
<evidence type="ECO:0000313" key="5">
    <source>
        <dbReference type="Proteomes" id="UP000663829"/>
    </source>
</evidence>
<feature type="region of interest" description="Disordered" evidence="1">
    <location>
        <begin position="302"/>
        <end position="324"/>
    </location>
</feature>
<dbReference type="AlphaFoldDB" id="A0A814M8R5"/>
<feature type="region of interest" description="Disordered" evidence="1">
    <location>
        <begin position="361"/>
        <end position="394"/>
    </location>
</feature>
<keyword evidence="5" id="KW-1185">Reference proteome</keyword>
<comment type="caution">
    <text evidence="3">The sequence shown here is derived from an EMBL/GenBank/DDBJ whole genome shotgun (WGS) entry which is preliminary data.</text>
</comment>
<dbReference type="EMBL" id="CAJNOQ010004806">
    <property type="protein sequence ID" value="CAF1074740.1"/>
    <property type="molecule type" value="Genomic_DNA"/>
</dbReference>
<organism evidence="3 5">
    <name type="scientific">Didymodactylos carnosus</name>
    <dbReference type="NCBI Taxonomy" id="1234261"/>
    <lineage>
        <taxon>Eukaryota</taxon>
        <taxon>Metazoa</taxon>
        <taxon>Spiralia</taxon>
        <taxon>Gnathifera</taxon>
        <taxon>Rotifera</taxon>
        <taxon>Eurotatoria</taxon>
        <taxon>Bdelloidea</taxon>
        <taxon>Philodinida</taxon>
        <taxon>Philodinidae</taxon>
        <taxon>Didymodactylos</taxon>
    </lineage>
</organism>
<feature type="chain" id="PRO_5036225228" evidence="2">
    <location>
        <begin position="21"/>
        <end position="394"/>
    </location>
</feature>
<accession>A0A814M8R5</accession>
<evidence type="ECO:0000256" key="1">
    <source>
        <dbReference type="SAM" id="MobiDB-lite"/>
    </source>
</evidence>
<keyword evidence="2" id="KW-0732">Signal</keyword>
<sequence length="394" mass="45909">MHFSICVVYGLAFIVHSIISVPVVLNPTGDENKIPQKITTSISQKEIIFDSNSDDIDEKSDDELQTKTTTTTTTTVSSSISNVQSSISKLTNNLPAILPIVQKEEEKKKRRDTHYLNDNIHSENEVDNDELNNYYSNQFLAHGYNPSYFGISNDESEEDNNEEENNQHILHALIKETTGTKHDKVNKPIVQDSVVEDFTDTKMNPNELSSVRRKKRSSNTALSSKSNEQRQRRKRSLSNYDFFEDNVYDYDPLADVINTPQLSRFNHIYRRYWYPSTYERNIRSTPHYIHLRRAPYLLDNNDINGDDDEENNNNDEYYSRPNIDDSYLVSLGDNEEDQEEDYNRWSFPKTLVNAYDFPLQNDDEVISDNDDDNDDDNIENDSNIDYYQQPHNYV</sequence>
<protein>
    <submittedName>
        <fullName evidence="3">Uncharacterized protein</fullName>
    </submittedName>
</protein>
<feature type="region of interest" description="Disordered" evidence="1">
    <location>
        <begin position="197"/>
        <end position="237"/>
    </location>
</feature>
<gene>
    <name evidence="3" type="ORF">GPM918_LOCUS17459</name>
    <name evidence="4" type="ORF">SRO942_LOCUS17457</name>
</gene>
<evidence type="ECO:0000256" key="2">
    <source>
        <dbReference type="SAM" id="SignalP"/>
    </source>
</evidence>
<proteinExistence type="predicted"/>